<name>A0A8S9IK15_BRACR</name>
<comment type="caution">
    <text evidence="1">The sequence shown here is derived from an EMBL/GenBank/DDBJ whole genome shotgun (WGS) entry which is preliminary data.</text>
</comment>
<gene>
    <name evidence="1" type="ORF">F2Q70_00005422</name>
</gene>
<proteinExistence type="predicted"/>
<accession>A0A8S9IK15</accession>
<dbReference type="AlphaFoldDB" id="A0A8S9IK15"/>
<sequence>MSFLQSNQLTAVSVLNQPDQLQRFNFVFLQNNKRQNSSLKKTGSWGEGSDTLIPLPFTTEAGRGLATVTSE</sequence>
<evidence type="ECO:0000313" key="1">
    <source>
        <dbReference type="EMBL" id="KAF2570440.1"/>
    </source>
</evidence>
<reference evidence="1" key="1">
    <citation type="submission" date="2019-12" db="EMBL/GenBank/DDBJ databases">
        <title>Genome sequencing and annotation of Brassica cretica.</title>
        <authorList>
            <person name="Studholme D.J."/>
            <person name="Sarris P.F."/>
        </authorList>
    </citation>
    <scope>NUCLEOTIDE SEQUENCE</scope>
    <source>
        <strain evidence="1">PFS-102/07</strain>
        <tissue evidence="1">Leaf</tissue>
    </source>
</reference>
<organism evidence="1">
    <name type="scientific">Brassica cretica</name>
    <name type="common">Mustard</name>
    <dbReference type="NCBI Taxonomy" id="69181"/>
    <lineage>
        <taxon>Eukaryota</taxon>
        <taxon>Viridiplantae</taxon>
        <taxon>Streptophyta</taxon>
        <taxon>Embryophyta</taxon>
        <taxon>Tracheophyta</taxon>
        <taxon>Spermatophyta</taxon>
        <taxon>Magnoliopsida</taxon>
        <taxon>eudicotyledons</taxon>
        <taxon>Gunneridae</taxon>
        <taxon>Pentapetalae</taxon>
        <taxon>rosids</taxon>
        <taxon>malvids</taxon>
        <taxon>Brassicales</taxon>
        <taxon>Brassicaceae</taxon>
        <taxon>Brassiceae</taxon>
        <taxon>Brassica</taxon>
    </lineage>
</organism>
<dbReference type="EMBL" id="QGKY02001015">
    <property type="protein sequence ID" value="KAF2570440.1"/>
    <property type="molecule type" value="Genomic_DNA"/>
</dbReference>
<protein>
    <submittedName>
        <fullName evidence="1">Uncharacterized protein</fullName>
    </submittedName>
</protein>